<sequence>MNATQTGIIAGLILGLAATQGFLAFLVTLAIGFVGLVVGRVIDGELDLSDVFAGKGRDR</sequence>
<organism evidence="2 3">
    <name type="scientific">Actinokineospora guangxiensis</name>
    <dbReference type="NCBI Taxonomy" id="1490288"/>
    <lineage>
        <taxon>Bacteria</taxon>
        <taxon>Bacillati</taxon>
        <taxon>Actinomycetota</taxon>
        <taxon>Actinomycetes</taxon>
        <taxon>Pseudonocardiales</taxon>
        <taxon>Pseudonocardiaceae</taxon>
        <taxon>Actinokineospora</taxon>
    </lineage>
</organism>
<dbReference type="EMBL" id="JBHSKF010000004">
    <property type="protein sequence ID" value="MFC5287836.1"/>
    <property type="molecule type" value="Genomic_DNA"/>
</dbReference>
<name>A0ABW0ENV5_9PSEU</name>
<feature type="transmembrane region" description="Helical" evidence="1">
    <location>
        <begin position="12"/>
        <end position="38"/>
    </location>
</feature>
<evidence type="ECO:0008006" key="4">
    <source>
        <dbReference type="Google" id="ProtNLM"/>
    </source>
</evidence>
<dbReference type="Proteomes" id="UP001596157">
    <property type="component" value="Unassembled WGS sequence"/>
</dbReference>
<evidence type="ECO:0000313" key="2">
    <source>
        <dbReference type="EMBL" id="MFC5287836.1"/>
    </source>
</evidence>
<gene>
    <name evidence="2" type="ORF">ACFPM7_12305</name>
</gene>
<protein>
    <recommendedName>
        <fullName evidence="4">Small integral membrane protein DUF2273</fullName>
    </recommendedName>
</protein>
<keyword evidence="3" id="KW-1185">Reference proteome</keyword>
<dbReference type="RefSeq" id="WP_378247162.1">
    <property type="nucleotide sequence ID" value="NZ_JBHSKF010000004.1"/>
</dbReference>
<evidence type="ECO:0000313" key="3">
    <source>
        <dbReference type="Proteomes" id="UP001596157"/>
    </source>
</evidence>
<keyword evidence="1" id="KW-1133">Transmembrane helix</keyword>
<accession>A0ABW0ENV5</accession>
<keyword evidence="1" id="KW-0472">Membrane</keyword>
<proteinExistence type="predicted"/>
<evidence type="ECO:0000256" key="1">
    <source>
        <dbReference type="SAM" id="Phobius"/>
    </source>
</evidence>
<keyword evidence="1" id="KW-0812">Transmembrane</keyword>
<comment type="caution">
    <text evidence="2">The sequence shown here is derived from an EMBL/GenBank/DDBJ whole genome shotgun (WGS) entry which is preliminary data.</text>
</comment>
<reference evidence="3" key="1">
    <citation type="journal article" date="2019" name="Int. J. Syst. Evol. Microbiol.">
        <title>The Global Catalogue of Microorganisms (GCM) 10K type strain sequencing project: providing services to taxonomists for standard genome sequencing and annotation.</title>
        <authorList>
            <consortium name="The Broad Institute Genomics Platform"/>
            <consortium name="The Broad Institute Genome Sequencing Center for Infectious Disease"/>
            <person name="Wu L."/>
            <person name="Ma J."/>
        </authorList>
    </citation>
    <scope>NUCLEOTIDE SEQUENCE [LARGE SCALE GENOMIC DNA]</scope>
    <source>
        <strain evidence="3">CCUG 59778</strain>
    </source>
</reference>